<dbReference type="Proteomes" id="UP000324897">
    <property type="component" value="Chromosome 7"/>
</dbReference>
<dbReference type="GO" id="GO:0003677">
    <property type="term" value="F:DNA binding"/>
    <property type="evidence" value="ECO:0007669"/>
    <property type="project" value="InterPro"/>
</dbReference>
<protein>
    <recommendedName>
        <fullName evidence="1">Replication factor-A protein 1 N-terminal domain-containing protein</fullName>
    </recommendedName>
</protein>
<dbReference type="Gene3D" id="2.40.50.140">
    <property type="entry name" value="Nucleic acid-binding proteins"/>
    <property type="match status" value="1"/>
</dbReference>
<gene>
    <name evidence="2" type="ORF">EJB05_34409</name>
</gene>
<reference evidence="2 3" key="1">
    <citation type="journal article" date="2019" name="Sci. Rep.">
        <title>A high-quality genome of Eragrostis curvula grass provides insights into Poaceae evolution and supports new strategies to enhance forage quality.</title>
        <authorList>
            <person name="Carballo J."/>
            <person name="Santos B.A.C.M."/>
            <person name="Zappacosta D."/>
            <person name="Garbus I."/>
            <person name="Selva J.P."/>
            <person name="Gallo C.A."/>
            <person name="Diaz A."/>
            <person name="Albertini E."/>
            <person name="Caccamo M."/>
            <person name="Echenique V."/>
        </authorList>
    </citation>
    <scope>NUCLEOTIDE SEQUENCE [LARGE SCALE GENOMIC DNA]</scope>
    <source>
        <strain evidence="3">cv. Victoria</strain>
        <tissue evidence="2">Leaf</tissue>
    </source>
</reference>
<dbReference type="GO" id="GO:0006260">
    <property type="term" value="P:DNA replication"/>
    <property type="evidence" value="ECO:0007669"/>
    <property type="project" value="InterPro"/>
</dbReference>
<comment type="caution">
    <text evidence="2">The sequence shown here is derived from an EMBL/GenBank/DDBJ whole genome shotgun (WGS) entry which is preliminary data.</text>
</comment>
<evidence type="ECO:0000313" key="3">
    <source>
        <dbReference type="Proteomes" id="UP000324897"/>
    </source>
</evidence>
<keyword evidence="3" id="KW-1185">Reference proteome</keyword>
<accession>A0A5J9U3S1</accession>
<evidence type="ECO:0000259" key="1">
    <source>
        <dbReference type="Pfam" id="PF04057"/>
    </source>
</evidence>
<dbReference type="GO" id="GO:0005634">
    <property type="term" value="C:nucleus"/>
    <property type="evidence" value="ECO:0007669"/>
    <property type="project" value="InterPro"/>
</dbReference>
<feature type="non-terminal residue" evidence="2">
    <location>
        <position position="132"/>
    </location>
</feature>
<dbReference type="OrthoDB" id="1751331at2759"/>
<proteinExistence type="predicted"/>
<sequence>MEVDLSRGAAAAISASEDGAHAVDRPLVLQVADRLICLAQFMMALSDGVQTVQGILPTSLIPLVRDGALCRGTVLRLLEYACNMFQNSRILFQLRDSTGTTYAPASQQAGEDIFGRTAKELYLMKCGQQDCA</sequence>
<evidence type="ECO:0000313" key="2">
    <source>
        <dbReference type="EMBL" id="TVU18319.1"/>
    </source>
</evidence>
<dbReference type="AlphaFoldDB" id="A0A5J9U3S1"/>
<dbReference type="InterPro" id="IPR007199">
    <property type="entry name" value="Rep_factor-A_N"/>
</dbReference>
<dbReference type="EMBL" id="RWGY01000029">
    <property type="protein sequence ID" value="TVU18319.1"/>
    <property type="molecule type" value="Genomic_DNA"/>
</dbReference>
<dbReference type="InterPro" id="IPR012340">
    <property type="entry name" value="NA-bd_OB-fold"/>
</dbReference>
<dbReference type="Gramene" id="TVU18319">
    <property type="protein sequence ID" value="TVU18319"/>
    <property type="gene ID" value="EJB05_34409"/>
</dbReference>
<name>A0A5J9U3S1_9POAL</name>
<feature type="non-terminal residue" evidence="2">
    <location>
        <position position="1"/>
    </location>
</feature>
<feature type="domain" description="Replication factor-A protein 1 N-terminal" evidence="1">
    <location>
        <begin position="5"/>
        <end position="91"/>
    </location>
</feature>
<organism evidence="2 3">
    <name type="scientific">Eragrostis curvula</name>
    <name type="common">weeping love grass</name>
    <dbReference type="NCBI Taxonomy" id="38414"/>
    <lineage>
        <taxon>Eukaryota</taxon>
        <taxon>Viridiplantae</taxon>
        <taxon>Streptophyta</taxon>
        <taxon>Embryophyta</taxon>
        <taxon>Tracheophyta</taxon>
        <taxon>Spermatophyta</taxon>
        <taxon>Magnoliopsida</taxon>
        <taxon>Liliopsida</taxon>
        <taxon>Poales</taxon>
        <taxon>Poaceae</taxon>
        <taxon>PACMAD clade</taxon>
        <taxon>Chloridoideae</taxon>
        <taxon>Eragrostideae</taxon>
        <taxon>Eragrostidinae</taxon>
        <taxon>Eragrostis</taxon>
    </lineage>
</organism>
<dbReference type="Pfam" id="PF04057">
    <property type="entry name" value="Rep-A_N"/>
    <property type="match status" value="1"/>
</dbReference>
<dbReference type="SUPFAM" id="SSF50249">
    <property type="entry name" value="Nucleic acid-binding proteins"/>
    <property type="match status" value="1"/>
</dbReference>